<evidence type="ECO:0000313" key="1">
    <source>
        <dbReference type="EMBL" id="GBN10109.1"/>
    </source>
</evidence>
<sequence length="76" mass="8825">MATSDRAKVPQFSHHRSYTEQYSAVLDELRKKISADDESDALYLDGEATEYSYKETDSEADVKDNQLNYKLKTEKR</sequence>
<dbReference type="AlphaFoldDB" id="A0A4Y2L6Q3"/>
<proteinExistence type="predicted"/>
<accession>A0A4Y2L6Q3</accession>
<dbReference type="Proteomes" id="UP000499080">
    <property type="component" value="Unassembled WGS sequence"/>
</dbReference>
<keyword evidence="2" id="KW-1185">Reference proteome</keyword>
<gene>
    <name evidence="1" type="ORF">AVEN_93783_1</name>
</gene>
<dbReference type="EMBL" id="BGPR01005431">
    <property type="protein sequence ID" value="GBN10109.1"/>
    <property type="molecule type" value="Genomic_DNA"/>
</dbReference>
<reference evidence="1 2" key="1">
    <citation type="journal article" date="2019" name="Sci. Rep.">
        <title>Orb-weaving spider Araneus ventricosus genome elucidates the spidroin gene catalogue.</title>
        <authorList>
            <person name="Kono N."/>
            <person name="Nakamura H."/>
            <person name="Ohtoshi R."/>
            <person name="Moran D.A.P."/>
            <person name="Shinohara A."/>
            <person name="Yoshida Y."/>
            <person name="Fujiwara M."/>
            <person name="Mori M."/>
            <person name="Tomita M."/>
            <person name="Arakawa K."/>
        </authorList>
    </citation>
    <scope>NUCLEOTIDE SEQUENCE [LARGE SCALE GENOMIC DNA]</scope>
</reference>
<protein>
    <submittedName>
        <fullName evidence="1">Uncharacterized protein</fullName>
    </submittedName>
</protein>
<comment type="caution">
    <text evidence="1">The sequence shown here is derived from an EMBL/GenBank/DDBJ whole genome shotgun (WGS) entry which is preliminary data.</text>
</comment>
<evidence type="ECO:0000313" key="2">
    <source>
        <dbReference type="Proteomes" id="UP000499080"/>
    </source>
</evidence>
<organism evidence="1 2">
    <name type="scientific">Araneus ventricosus</name>
    <name type="common">Orbweaver spider</name>
    <name type="synonym">Epeira ventricosa</name>
    <dbReference type="NCBI Taxonomy" id="182803"/>
    <lineage>
        <taxon>Eukaryota</taxon>
        <taxon>Metazoa</taxon>
        <taxon>Ecdysozoa</taxon>
        <taxon>Arthropoda</taxon>
        <taxon>Chelicerata</taxon>
        <taxon>Arachnida</taxon>
        <taxon>Araneae</taxon>
        <taxon>Araneomorphae</taxon>
        <taxon>Entelegynae</taxon>
        <taxon>Araneoidea</taxon>
        <taxon>Araneidae</taxon>
        <taxon>Araneus</taxon>
    </lineage>
</organism>
<name>A0A4Y2L6Q3_ARAVE</name>